<protein>
    <recommendedName>
        <fullName evidence="5">Secreted protein</fullName>
    </recommendedName>
</protein>
<proteinExistence type="predicted"/>
<evidence type="ECO:0008006" key="5">
    <source>
        <dbReference type="Google" id="ProtNLM"/>
    </source>
</evidence>
<accession>A0ABX8QVJ9</accession>
<keyword evidence="2" id="KW-0732">Signal</keyword>
<evidence type="ECO:0000313" key="4">
    <source>
        <dbReference type="Proteomes" id="UP001049518"/>
    </source>
</evidence>
<gene>
    <name evidence="3" type="ORF">AGRA3207_002316</name>
</gene>
<feature type="signal peptide" evidence="2">
    <location>
        <begin position="1"/>
        <end position="18"/>
    </location>
</feature>
<feature type="chain" id="PRO_5045187528" description="Secreted protein" evidence="2">
    <location>
        <begin position="19"/>
        <end position="161"/>
    </location>
</feature>
<evidence type="ECO:0000256" key="1">
    <source>
        <dbReference type="SAM" id="MobiDB-lite"/>
    </source>
</evidence>
<feature type="region of interest" description="Disordered" evidence="1">
    <location>
        <begin position="58"/>
        <end position="79"/>
    </location>
</feature>
<evidence type="ECO:0000256" key="2">
    <source>
        <dbReference type="SAM" id="SignalP"/>
    </source>
</evidence>
<dbReference type="Proteomes" id="UP001049518">
    <property type="component" value="Chromosome"/>
</dbReference>
<name>A0ABX8QVJ9_9ACTN</name>
<evidence type="ECO:0000313" key="3">
    <source>
        <dbReference type="EMBL" id="QXJ21462.1"/>
    </source>
</evidence>
<sequence>MKTLSMAAVALAAVTAFGLTGCGGGGDSSGVPTAGKTPPKDVQDQMVKYAHCLEQHGLRGKLPPRQSGENVKATGPADPKVQAAQAACAHLVPKLEGEDKISSALQDHALKMAECLRKQGIAAKDPATGTADVTIDQGTPVSEQKLVQAYATCNKEVPAPN</sequence>
<dbReference type="EMBL" id="CP059572">
    <property type="protein sequence ID" value="QXJ21462.1"/>
    <property type="molecule type" value="Genomic_DNA"/>
</dbReference>
<reference evidence="3" key="1">
    <citation type="submission" date="2020-07" db="EMBL/GenBank/DDBJ databases">
        <authorList>
            <person name="Tarantini F.S."/>
            <person name="Hong K.W."/>
            <person name="Chan K.G."/>
        </authorList>
    </citation>
    <scope>NUCLEOTIDE SEQUENCE</scope>
    <source>
        <strain evidence="3">32-07</strain>
    </source>
</reference>
<keyword evidence="4" id="KW-1185">Reference proteome</keyword>
<organism evidence="3 4">
    <name type="scientific">Actinomadura graeca</name>
    <dbReference type="NCBI Taxonomy" id="2750812"/>
    <lineage>
        <taxon>Bacteria</taxon>
        <taxon>Bacillati</taxon>
        <taxon>Actinomycetota</taxon>
        <taxon>Actinomycetes</taxon>
        <taxon>Streptosporangiales</taxon>
        <taxon>Thermomonosporaceae</taxon>
        <taxon>Actinomadura</taxon>
    </lineage>
</organism>
<dbReference type="RefSeq" id="WP_231334611.1">
    <property type="nucleotide sequence ID" value="NZ_CP059572.1"/>
</dbReference>